<comment type="caution">
    <text evidence="1">The sequence shown here is derived from an EMBL/GenBank/DDBJ whole genome shotgun (WGS) entry which is preliminary data.</text>
</comment>
<sequence length="180" mass="20173">MKQLITLVILIFGFTNCNHQDKKEGTNISKENGITCHTKACQGTYQGKEFINGDDIAHQFSNTMSAAVGDQLKALFKSGDYSKVDFKNITMRTEGMGSGHVSYTLSIPFITVSQKCEAYTSFDHVGGWNHTPALSQRKAQLKDVLMQGHHLDISDLKTTPEGLQEYWIQWKHKVVQADCE</sequence>
<dbReference type="OrthoDB" id="1432196at2"/>
<dbReference type="RefSeq" id="WP_115817486.1">
    <property type="nucleotide sequence ID" value="NZ_QRDV01000004.1"/>
</dbReference>
<keyword evidence="2" id="KW-1185">Reference proteome</keyword>
<proteinExistence type="predicted"/>
<dbReference type="AlphaFoldDB" id="A0A3D9H3K9"/>
<dbReference type="EMBL" id="QRDV01000004">
    <property type="protein sequence ID" value="RED44088.1"/>
    <property type="molecule type" value="Genomic_DNA"/>
</dbReference>
<protein>
    <submittedName>
        <fullName evidence="1">Uncharacterized protein</fullName>
    </submittedName>
</protein>
<reference evidence="1 2" key="1">
    <citation type="submission" date="2018-07" db="EMBL/GenBank/DDBJ databases">
        <title>Genomic Encyclopedia of Type Strains, Phase III (KMG-III): the genomes of soil and plant-associated and newly described type strains.</title>
        <authorList>
            <person name="Whitman W."/>
        </authorList>
    </citation>
    <scope>NUCLEOTIDE SEQUENCE [LARGE SCALE GENOMIC DNA]</scope>
    <source>
        <strain evidence="1 2">CECT 7946</strain>
    </source>
</reference>
<accession>A0A3D9H3K9</accession>
<evidence type="ECO:0000313" key="1">
    <source>
        <dbReference type="EMBL" id="RED44088.1"/>
    </source>
</evidence>
<gene>
    <name evidence="1" type="ORF">DFQ10_104281</name>
</gene>
<name>A0A3D9H3K9_9FLAO</name>
<dbReference type="Proteomes" id="UP000256980">
    <property type="component" value="Unassembled WGS sequence"/>
</dbReference>
<organism evidence="1 2">
    <name type="scientific">Winogradskyella eximia</name>
    <dbReference type="NCBI Taxonomy" id="262006"/>
    <lineage>
        <taxon>Bacteria</taxon>
        <taxon>Pseudomonadati</taxon>
        <taxon>Bacteroidota</taxon>
        <taxon>Flavobacteriia</taxon>
        <taxon>Flavobacteriales</taxon>
        <taxon>Flavobacteriaceae</taxon>
        <taxon>Winogradskyella</taxon>
    </lineage>
</organism>
<evidence type="ECO:0000313" key="2">
    <source>
        <dbReference type="Proteomes" id="UP000256980"/>
    </source>
</evidence>